<dbReference type="Pfam" id="PF00225">
    <property type="entry name" value="Kinesin"/>
    <property type="match status" value="1"/>
</dbReference>
<organism evidence="11 12">
    <name type="scientific">Triparma retinervis</name>
    <dbReference type="NCBI Taxonomy" id="2557542"/>
    <lineage>
        <taxon>Eukaryota</taxon>
        <taxon>Sar</taxon>
        <taxon>Stramenopiles</taxon>
        <taxon>Ochrophyta</taxon>
        <taxon>Bolidophyceae</taxon>
        <taxon>Parmales</taxon>
        <taxon>Triparmaceae</taxon>
        <taxon>Triparma</taxon>
    </lineage>
</organism>
<dbReference type="EMBL" id="BRXZ01000631">
    <property type="protein sequence ID" value="GMH49352.1"/>
    <property type="molecule type" value="Genomic_DNA"/>
</dbReference>
<dbReference type="InterPro" id="IPR032675">
    <property type="entry name" value="LRR_dom_sf"/>
</dbReference>
<dbReference type="GO" id="GO:0003777">
    <property type="term" value="F:microtubule motor activity"/>
    <property type="evidence" value="ECO:0007669"/>
    <property type="project" value="InterPro"/>
</dbReference>
<keyword evidence="12" id="KW-1185">Reference proteome</keyword>
<dbReference type="OrthoDB" id="3176171at2759"/>
<feature type="region of interest" description="Disordered" evidence="9">
    <location>
        <begin position="47"/>
        <end position="74"/>
    </location>
</feature>
<feature type="compositionally biased region" description="Low complexity" evidence="9">
    <location>
        <begin position="710"/>
        <end position="742"/>
    </location>
</feature>
<dbReference type="InterPro" id="IPR027417">
    <property type="entry name" value="P-loop_NTPase"/>
</dbReference>
<feature type="binding site" evidence="7">
    <location>
        <begin position="1234"/>
        <end position="1241"/>
    </location>
    <ligand>
        <name>ATP</name>
        <dbReference type="ChEBI" id="CHEBI:30616"/>
    </ligand>
</feature>
<evidence type="ECO:0000256" key="3">
    <source>
        <dbReference type="ARBA" id="ARBA00022737"/>
    </source>
</evidence>
<dbReference type="InterPro" id="IPR003591">
    <property type="entry name" value="Leu-rich_rpt_typical-subtyp"/>
</dbReference>
<sequence>MQSDPTALALQQQTSLNPHAPRPLRRTKKLLGEFGKHKEYNVGLVHVEDVDDEHKDQDEHDNNDSRPNSREFVGRSSLVSSVPFVSKRNSIQRRQSAPVYLDLYKMKKRDRLAMNYYNDEDNVKLWQRKLYEEPSTFRNEHLKKLVGREYSLKTWCYEIANDTTVVDLVSYNLNEVPSPIFDMRHLTKLDLRWNNLVEIPFEIGALTSLVELNVSFNQLEVLPPEIGQEVERDERGEIVQVSKFAVGGMLKLELVDISNNLVGEIPHTLSRLTSLKEFVFDNNKLEQLPEGMSRWKLLTSLSPHQNSIMKLPHEICSMDCLTYLNICKNKIGELPQSIGKLVNLTYLDCSFNRLCQLPASLTHLEKLEVLLLIDNGIALLPNDMGNLKRLKELNLYHNLLEDLPVSMKNLDHVDVVDLDYNPLTSIPALIRDEGWLSIKEFLTSDLMTRRKIKLRDHTQTVGQGVMGKDVPKIVELQIKMEEKKRMKEKMRQGRHFNFEHFEDRKAKEILSVQVRTPKIHESAWLLFEGESHGKFKAKARQVRQTEANRALFGDIAGDIRNILEEEDDDEGGGEGGGDDGDDGSDGIQGDGMDTEMEKLNLEIEQEEKRGNQTKQKSILKGFGVIATVVTTTMNNTTGRSALSDRTNSAGGAKDRRALLAEWKNKSKRAGSENGAGLARSSLLGGVRRTGLGGGVSRVTGGAGSKRKNAAESTTTTTSTTARWATSRTSRSAPSAMARTAPSGSFKIRNDAAAEDEGEYESRNKKIRFGDSTEELGDTSSEPVSTGGRGCLKKGRFAAAEPEPAPSNDAVSRALERRRAQPQAQQQPEGEDGDEEIIFDETMNFDADEDLDNVESAGLKSKLRELQKTCAALQKQAVKLKMAKAPLEARMRQNDDSWRKEKSKLSLEIEALKTAIQEADQRFRSLELQKQSIEEENSKLTLENRRSNSTVAKEAVVDNSAWSHQLANDKEIEELKEKLEATKEEIQGLKLDKISLESDCHASNMELDSLNKKFASMEAESGDIEAAKNAANEAEIRLEVLTREHIATTAQLNAVSMELASTKSTSEATIKEKETAWKSEEKQLRFEISVLRTRGGNVDDDDLIRPDDVEDEAVLRARIEERDRTILELQEQVIKGEKLRRKMHNRIQELRGNIRVFVRTRPFLPGDGDGLDSAVDVSPDGQSLQIYDKTGKADNNFSFDKAFPPSSGQDAVFEEVSEFVQSALDGFHVCLFSYGQTGSGKTHTMQGSGNGQMRGIIPRAVEQILEQVNLLGGQNWKYTMSASFLEIYNEELKDLLVNMGPNGEPAPNTKPNPNKKNPKLAIKRNAEGKSFVDNLSGINIDTTDAALGMQQLENVMSSAARTRSVACTNMNAQSSRSHSVFMLHLTGYNTEDGTVISGALNLCDLAGSERLDRSGAGADAKRLKETQAINKSLSCLG</sequence>
<keyword evidence="2" id="KW-0493">Microtubule</keyword>
<evidence type="ECO:0000256" key="8">
    <source>
        <dbReference type="SAM" id="Coils"/>
    </source>
</evidence>
<dbReference type="PANTHER" id="PTHR47972">
    <property type="entry name" value="KINESIN-LIKE PROTEIN KLP-3"/>
    <property type="match status" value="1"/>
</dbReference>
<feature type="region of interest" description="Disordered" evidence="9">
    <location>
        <begin position="566"/>
        <end position="592"/>
    </location>
</feature>
<feature type="compositionally biased region" description="Polar residues" evidence="9">
    <location>
        <begin position="1"/>
        <end position="17"/>
    </location>
</feature>
<comment type="similarity">
    <text evidence="7">Belongs to the TRAFAC class myosin-kinesin ATPase superfamily. Kinesin family.</text>
</comment>
<keyword evidence="3" id="KW-0677">Repeat</keyword>
<dbReference type="InterPro" id="IPR001752">
    <property type="entry name" value="Kinesin_motor_dom"/>
</dbReference>
<comment type="caution">
    <text evidence="11">The sequence shown here is derived from an EMBL/GenBank/DDBJ whole genome shotgun (WGS) entry which is preliminary data.</text>
</comment>
<feature type="compositionally biased region" description="Basic and acidic residues" evidence="9">
    <location>
        <begin position="47"/>
        <end position="73"/>
    </location>
</feature>
<evidence type="ECO:0000313" key="12">
    <source>
        <dbReference type="Proteomes" id="UP001165082"/>
    </source>
</evidence>
<dbReference type="Pfam" id="PF23598">
    <property type="entry name" value="LRR_14"/>
    <property type="match status" value="1"/>
</dbReference>
<feature type="compositionally biased region" description="Basic and acidic residues" evidence="9">
    <location>
        <begin position="759"/>
        <end position="770"/>
    </location>
</feature>
<keyword evidence="1" id="KW-0433">Leucine-rich repeat</keyword>
<proteinExistence type="inferred from homology"/>
<feature type="non-terminal residue" evidence="11">
    <location>
        <position position="1"/>
    </location>
</feature>
<dbReference type="SMART" id="SM00364">
    <property type="entry name" value="LRR_BAC"/>
    <property type="match status" value="6"/>
</dbReference>
<dbReference type="SUPFAM" id="SSF52540">
    <property type="entry name" value="P-loop containing nucleoside triphosphate hydrolases"/>
    <property type="match status" value="1"/>
</dbReference>
<dbReference type="GO" id="GO:0007018">
    <property type="term" value="P:microtubule-based movement"/>
    <property type="evidence" value="ECO:0007669"/>
    <property type="project" value="InterPro"/>
</dbReference>
<feature type="compositionally biased region" description="Gly residues" evidence="9">
    <location>
        <begin position="690"/>
        <end position="703"/>
    </location>
</feature>
<keyword evidence="4 7" id="KW-0547">Nucleotide-binding</keyword>
<feature type="domain" description="Kinesin motor" evidence="10">
    <location>
        <begin position="1152"/>
        <end position="1436"/>
    </location>
</feature>
<dbReference type="PANTHER" id="PTHR47972:SF45">
    <property type="entry name" value="PROTEIN CLARET SEGREGATIONAL"/>
    <property type="match status" value="1"/>
</dbReference>
<evidence type="ECO:0000313" key="11">
    <source>
        <dbReference type="EMBL" id="GMH49352.1"/>
    </source>
</evidence>
<dbReference type="InterPro" id="IPR001611">
    <property type="entry name" value="Leu-rich_rpt"/>
</dbReference>
<dbReference type="GO" id="GO:0008017">
    <property type="term" value="F:microtubule binding"/>
    <property type="evidence" value="ECO:0007669"/>
    <property type="project" value="InterPro"/>
</dbReference>
<feature type="region of interest" description="Disordered" evidence="9">
    <location>
        <begin position="688"/>
        <end position="834"/>
    </location>
</feature>
<dbReference type="PROSITE" id="PS51450">
    <property type="entry name" value="LRR"/>
    <property type="match status" value="1"/>
</dbReference>
<dbReference type="GO" id="GO:0005874">
    <property type="term" value="C:microtubule"/>
    <property type="evidence" value="ECO:0007669"/>
    <property type="project" value="UniProtKB-KW"/>
</dbReference>
<reference evidence="11" key="1">
    <citation type="submission" date="2022-07" db="EMBL/GenBank/DDBJ databases">
        <title>Genome analysis of Parmales, a sister group of diatoms, reveals the evolutionary specialization of diatoms from phago-mixotrophs to photoautotrophs.</title>
        <authorList>
            <person name="Ban H."/>
            <person name="Sato S."/>
            <person name="Yoshikawa S."/>
            <person name="Kazumasa Y."/>
            <person name="Nakamura Y."/>
            <person name="Ichinomiya M."/>
            <person name="Saitoh K."/>
            <person name="Sato N."/>
            <person name="Blanc-Mathieu R."/>
            <person name="Endo H."/>
            <person name="Kuwata A."/>
            <person name="Ogata H."/>
        </authorList>
    </citation>
    <scope>NUCLEOTIDE SEQUENCE</scope>
</reference>
<dbReference type="SUPFAM" id="SSF52058">
    <property type="entry name" value="L domain-like"/>
    <property type="match status" value="1"/>
</dbReference>
<evidence type="ECO:0000256" key="5">
    <source>
        <dbReference type="ARBA" id="ARBA00022840"/>
    </source>
</evidence>
<accession>A0A9W7DP13</accession>
<evidence type="ECO:0000256" key="4">
    <source>
        <dbReference type="ARBA" id="ARBA00022741"/>
    </source>
</evidence>
<feature type="compositionally biased region" description="Acidic residues" evidence="9">
    <location>
        <begin position="566"/>
        <end position="584"/>
    </location>
</feature>
<dbReference type="Gene3D" id="3.80.10.10">
    <property type="entry name" value="Ribonuclease Inhibitor"/>
    <property type="match status" value="2"/>
</dbReference>
<gene>
    <name evidence="11" type="ORF">TrRE_jg6132</name>
</gene>
<feature type="coiled-coil region" evidence="8">
    <location>
        <begin position="855"/>
        <end position="1043"/>
    </location>
</feature>
<feature type="region of interest" description="Disordered" evidence="9">
    <location>
        <begin position="1299"/>
        <end position="1318"/>
    </location>
</feature>
<dbReference type="Gene3D" id="3.40.850.10">
    <property type="entry name" value="Kinesin motor domain"/>
    <property type="match status" value="1"/>
</dbReference>
<feature type="region of interest" description="Disordered" evidence="9">
    <location>
        <begin position="1"/>
        <end position="26"/>
    </location>
</feature>
<dbReference type="InterPro" id="IPR036961">
    <property type="entry name" value="Kinesin_motor_dom_sf"/>
</dbReference>
<evidence type="ECO:0000256" key="1">
    <source>
        <dbReference type="ARBA" id="ARBA00022614"/>
    </source>
</evidence>
<dbReference type="GO" id="GO:0005524">
    <property type="term" value="F:ATP binding"/>
    <property type="evidence" value="ECO:0007669"/>
    <property type="project" value="UniProtKB-UniRule"/>
</dbReference>
<evidence type="ECO:0000259" key="10">
    <source>
        <dbReference type="PROSITE" id="PS50067"/>
    </source>
</evidence>
<keyword evidence="6 7" id="KW-0505">Motor protein</keyword>
<dbReference type="InterPro" id="IPR055414">
    <property type="entry name" value="LRR_R13L4/SHOC2-like"/>
</dbReference>
<dbReference type="InterPro" id="IPR027640">
    <property type="entry name" value="Kinesin-like_fam"/>
</dbReference>
<name>A0A9W7DP13_9STRA</name>
<evidence type="ECO:0000256" key="7">
    <source>
        <dbReference type="PROSITE-ProRule" id="PRU00283"/>
    </source>
</evidence>
<evidence type="ECO:0000256" key="9">
    <source>
        <dbReference type="SAM" id="MobiDB-lite"/>
    </source>
</evidence>
<dbReference type="PRINTS" id="PR00380">
    <property type="entry name" value="KINESINHEAVY"/>
</dbReference>
<protein>
    <recommendedName>
        <fullName evidence="10">Kinesin motor domain-containing protein</fullName>
    </recommendedName>
</protein>
<keyword evidence="8" id="KW-0175">Coiled coil</keyword>
<dbReference type="SMART" id="SM00369">
    <property type="entry name" value="LRR_TYP"/>
    <property type="match status" value="7"/>
</dbReference>
<dbReference type="PROSITE" id="PS50067">
    <property type="entry name" value="KINESIN_MOTOR_2"/>
    <property type="match status" value="1"/>
</dbReference>
<keyword evidence="5 7" id="KW-0067">ATP-binding</keyword>
<evidence type="ECO:0000256" key="6">
    <source>
        <dbReference type="ARBA" id="ARBA00023175"/>
    </source>
</evidence>
<evidence type="ECO:0000256" key="2">
    <source>
        <dbReference type="ARBA" id="ARBA00022701"/>
    </source>
</evidence>
<dbReference type="SMART" id="SM00129">
    <property type="entry name" value="KISc"/>
    <property type="match status" value="1"/>
</dbReference>
<dbReference type="Proteomes" id="UP001165082">
    <property type="component" value="Unassembled WGS sequence"/>
</dbReference>